<dbReference type="RefSeq" id="WP_240271654.1">
    <property type="nucleotide sequence ID" value="NZ_JAKSXN010000102.1"/>
</dbReference>
<comment type="caution">
    <text evidence="1">The sequence shown here is derived from an EMBL/GenBank/DDBJ whole genome shotgun (WGS) entry which is preliminary data.</text>
</comment>
<evidence type="ECO:0000313" key="1">
    <source>
        <dbReference type="EMBL" id="MFD1184411.1"/>
    </source>
</evidence>
<protein>
    <submittedName>
        <fullName evidence="1">Uncharacterized protein</fullName>
    </submittedName>
</protein>
<gene>
    <name evidence="1" type="ORF">ACFQ2Z_24080</name>
</gene>
<dbReference type="EMBL" id="JBHTKZ010000091">
    <property type="protein sequence ID" value="MFD1184411.1"/>
    <property type="molecule type" value="Genomic_DNA"/>
</dbReference>
<organism evidence="1 2">
    <name type="scientific">Paenibacillus timonensis</name>
    <dbReference type="NCBI Taxonomy" id="225915"/>
    <lineage>
        <taxon>Bacteria</taxon>
        <taxon>Bacillati</taxon>
        <taxon>Bacillota</taxon>
        <taxon>Bacilli</taxon>
        <taxon>Bacillales</taxon>
        <taxon>Paenibacillaceae</taxon>
        <taxon>Paenibacillus</taxon>
    </lineage>
</organism>
<reference evidence="2" key="1">
    <citation type="journal article" date="2019" name="Int. J. Syst. Evol. Microbiol.">
        <title>The Global Catalogue of Microorganisms (GCM) 10K type strain sequencing project: providing services to taxonomists for standard genome sequencing and annotation.</title>
        <authorList>
            <consortium name="The Broad Institute Genomics Platform"/>
            <consortium name="The Broad Institute Genome Sequencing Center for Infectious Disease"/>
            <person name="Wu L."/>
            <person name="Ma J."/>
        </authorList>
    </citation>
    <scope>NUCLEOTIDE SEQUENCE [LARGE SCALE GENOMIC DNA]</scope>
    <source>
        <strain evidence="2">CCUG 48216</strain>
    </source>
</reference>
<sequence>MSEFSESYYLFSLDQNDGIKLLKKAWLRGFVYPSSYNWVTIVPSGRSFQPNKRLINKNKGVLVHLINAEDHGWSISIYDGRKRTFHYECNWEEEIEINQDEYNRERFVDLVNSNPNKQNTVTPLDITKVFYVSDFEELFERNPVQQVAELLGFENYEWISYEYSLREAKENPEGFKNKGIKTVNSIFTF</sequence>
<keyword evidence="2" id="KW-1185">Reference proteome</keyword>
<evidence type="ECO:0000313" key="2">
    <source>
        <dbReference type="Proteomes" id="UP001597211"/>
    </source>
</evidence>
<dbReference type="Proteomes" id="UP001597211">
    <property type="component" value="Unassembled WGS sequence"/>
</dbReference>
<name>A0ABW3SJN6_9BACL</name>
<accession>A0ABW3SJN6</accession>
<proteinExistence type="predicted"/>